<feature type="signal peptide" evidence="9">
    <location>
        <begin position="1"/>
        <end position="26"/>
    </location>
</feature>
<sequence>MVSMFKSRFGVLLWVAILLVCVCTIASKSRKKRNNRSSKREVTKRLQQFHDKYARQPMTAIDEARPTHTQYTNYLADKLRGMGLCSRVEYTGSAYEGVKVSNDIEFDIMVIKAGGHLRTARTSTSGYYYLKERDGSNVSPDKTVSDFKGKLQKVINKHPDMSRLVKLRNHGPAIQMDVYRSKMGTKWYSVDIVLSYEINIGQEKHLFVGKPLKSDECIPHARDAWRRSYSLEEKSLFSGMDRDNGCRKKVLRILKVWRNREAGMYLLTSYHLKTALFYEMEEGRNWNQSELGPRLIGVFRRLYRAMIQGRQPHYFVRSFNLLDRMKATTVANIRDRLESMLRSEQVFFRVFEPTHGIAVPQIGAGCGCNLLYKREVTKRLQQFHDKYARQPMTAIDEARPTHTQYTNYLADKLRGMGLCSRVEYTGSAYEGVKVSNDIEFDIMVIKAGGHLRTARTSTSGYYYLKERDGSNVSPDKTVSDFKGKLQKVINKHPDMSRLVKLRNHGPAIQMDVYRSKMGTNWYSVDIVLSYEINIGQEKHLFVGKPLKSDECIPHARDAWRRSYSLEEKSLFSGMDRDNRCRKKVLRILKVWRNREAGMYLLTSYHLKTALFHEATTVANIRDRLESMLRSEQVFFRVFEPTHGIAVPQIGAGCGCNLL</sequence>
<dbReference type="Pfam" id="PF20266">
    <property type="entry name" value="Mab-21_C"/>
    <property type="match status" value="1"/>
</dbReference>
<dbReference type="Pfam" id="PF03281">
    <property type="entry name" value="Mab-21"/>
    <property type="match status" value="2"/>
</dbReference>
<dbReference type="PANTHER" id="PTHR10656">
    <property type="entry name" value="CELL FATE DETERMINING PROTEIN MAB21-RELATED"/>
    <property type="match status" value="1"/>
</dbReference>
<organism evidence="12 13">
    <name type="scientific">Ridgeia piscesae</name>
    <name type="common">Tubeworm</name>
    <dbReference type="NCBI Taxonomy" id="27915"/>
    <lineage>
        <taxon>Eukaryota</taxon>
        <taxon>Metazoa</taxon>
        <taxon>Spiralia</taxon>
        <taxon>Lophotrochozoa</taxon>
        <taxon>Annelida</taxon>
        <taxon>Polychaeta</taxon>
        <taxon>Sedentaria</taxon>
        <taxon>Canalipalpata</taxon>
        <taxon>Sabellida</taxon>
        <taxon>Siboglinidae</taxon>
        <taxon>Ridgeia</taxon>
    </lineage>
</organism>
<evidence type="ECO:0000256" key="3">
    <source>
        <dbReference type="ARBA" id="ARBA00022679"/>
    </source>
</evidence>
<evidence type="ECO:0000256" key="2">
    <source>
        <dbReference type="ARBA" id="ARBA00008307"/>
    </source>
</evidence>
<dbReference type="Gene3D" id="3.30.460.90">
    <property type="match status" value="2"/>
</dbReference>
<dbReference type="EMBL" id="JAODUO010000072">
    <property type="protein sequence ID" value="KAK2190681.1"/>
    <property type="molecule type" value="Genomic_DNA"/>
</dbReference>
<keyword evidence="5" id="KW-0479">Metal-binding</keyword>
<evidence type="ECO:0000256" key="5">
    <source>
        <dbReference type="ARBA" id="ARBA00022723"/>
    </source>
</evidence>
<evidence type="ECO:0000256" key="9">
    <source>
        <dbReference type="SAM" id="SignalP"/>
    </source>
</evidence>
<evidence type="ECO:0000259" key="11">
    <source>
        <dbReference type="Pfam" id="PF20266"/>
    </source>
</evidence>
<comment type="similarity">
    <text evidence="2">Belongs to the mab-21 family.</text>
</comment>
<dbReference type="InterPro" id="IPR046906">
    <property type="entry name" value="Mab-21_HhH/H2TH-like"/>
</dbReference>
<evidence type="ECO:0000313" key="13">
    <source>
        <dbReference type="Proteomes" id="UP001209878"/>
    </source>
</evidence>
<accession>A0AAD9P9G0</accession>
<keyword evidence="6" id="KW-0547">Nucleotide-binding</keyword>
<feature type="chain" id="PRO_5042009444" evidence="9">
    <location>
        <begin position="27"/>
        <end position="658"/>
    </location>
</feature>
<proteinExistence type="inferred from homology"/>
<gene>
    <name evidence="12" type="ORF">NP493_70g05020</name>
</gene>
<evidence type="ECO:0000256" key="1">
    <source>
        <dbReference type="ARBA" id="ARBA00001946"/>
    </source>
</evidence>
<dbReference type="InterPro" id="IPR046903">
    <property type="entry name" value="Mab-21-like_nuc_Trfase"/>
</dbReference>
<dbReference type="InterPro" id="IPR024810">
    <property type="entry name" value="MAB21L/cGLR"/>
</dbReference>
<dbReference type="SMART" id="SM01265">
    <property type="entry name" value="Mab-21"/>
    <property type="match status" value="2"/>
</dbReference>
<dbReference type="PANTHER" id="PTHR10656:SF42">
    <property type="entry name" value="CYCLIC GMP-AMP SYNTHASE-LIKE PROTEIN-RELATED"/>
    <property type="match status" value="1"/>
</dbReference>
<evidence type="ECO:0000256" key="6">
    <source>
        <dbReference type="ARBA" id="ARBA00022741"/>
    </source>
</evidence>
<evidence type="ECO:0000256" key="4">
    <source>
        <dbReference type="ARBA" id="ARBA00022695"/>
    </source>
</evidence>
<comment type="caution">
    <text evidence="12">The sequence shown here is derived from an EMBL/GenBank/DDBJ whole genome shotgun (WGS) entry which is preliminary data.</text>
</comment>
<comment type="cofactor">
    <cofactor evidence="1">
        <name>Mg(2+)</name>
        <dbReference type="ChEBI" id="CHEBI:18420"/>
    </cofactor>
</comment>
<protein>
    <submittedName>
        <fullName evidence="12">Uncharacterized protein</fullName>
    </submittedName>
</protein>
<keyword evidence="3" id="KW-0808">Transferase</keyword>
<keyword evidence="7" id="KW-0067">ATP-binding</keyword>
<evidence type="ECO:0000256" key="7">
    <source>
        <dbReference type="ARBA" id="ARBA00022840"/>
    </source>
</evidence>
<feature type="domain" description="Mab-21-like nucleotidyltransferase" evidence="10">
    <location>
        <begin position="95"/>
        <end position="238"/>
    </location>
</feature>
<evidence type="ECO:0000256" key="8">
    <source>
        <dbReference type="ARBA" id="ARBA00022842"/>
    </source>
</evidence>
<dbReference type="AlphaFoldDB" id="A0AAD9P9G0"/>
<feature type="domain" description="Mab-21-like nucleotidyltransferase" evidence="10">
    <location>
        <begin position="429"/>
        <end position="572"/>
    </location>
</feature>
<keyword evidence="8" id="KW-0460">Magnesium</keyword>
<keyword evidence="13" id="KW-1185">Reference proteome</keyword>
<dbReference type="Proteomes" id="UP001209878">
    <property type="component" value="Unassembled WGS sequence"/>
</dbReference>
<dbReference type="GO" id="GO:0005524">
    <property type="term" value="F:ATP binding"/>
    <property type="evidence" value="ECO:0007669"/>
    <property type="project" value="UniProtKB-KW"/>
</dbReference>
<name>A0AAD9P9G0_RIDPI</name>
<dbReference type="Gene3D" id="1.10.1410.40">
    <property type="match status" value="2"/>
</dbReference>
<evidence type="ECO:0000313" key="12">
    <source>
        <dbReference type="EMBL" id="KAK2190681.1"/>
    </source>
</evidence>
<evidence type="ECO:0000259" key="10">
    <source>
        <dbReference type="Pfam" id="PF03281"/>
    </source>
</evidence>
<keyword evidence="9" id="KW-0732">Signal</keyword>
<reference evidence="12" key="1">
    <citation type="journal article" date="2023" name="Mol. Biol. Evol.">
        <title>Third-Generation Sequencing Reveals the Adaptive Role of the Epigenome in Three Deep-Sea Polychaetes.</title>
        <authorList>
            <person name="Perez M."/>
            <person name="Aroh O."/>
            <person name="Sun Y."/>
            <person name="Lan Y."/>
            <person name="Juniper S.K."/>
            <person name="Young C.R."/>
            <person name="Angers B."/>
            <person name="Qian P.Y."/>
        </authorList>
    </citation>
    <scope>NUCLEOTIDE SEQUENCE</scope>
    <source>
        <strain evidence="12">R07B-5</strain>
    </source>
</reference>
<keyword evidence="4" id="KW-0548">Nucleotidyltransferase</keyword>
<dbReference type="GO" id="GO:0016779">
    <property type="term" value="F:nucleotidyltransferase activity"/>
    <property type="evidence" value="ECO:0007669"/>
    <property type="project" value="UniProtKB-KW"/>
</dbReference>
<dbReference type="GO" id="GO:0046872">
    <property type="term" value="F:metal ion binding"/>
    <property type="evidence" value="ECO:0007669"/>
    <property type="project" value="UniProtKB-KW"/>
</dbReference>
<feature type="domain" description="Mab-21-like HhH/H2TH-like" evidence="11">
    <location>
        <begin position="246"/>
        <end position="338"/>
    </location>
</feature>